<name>A0A0F9FQV0_9ZZZZ</name>
<dbReference type="EMBL" id="LAZR01020527">
    <property type="protein sequence ID" value="KKL88578.1"/>
    <property type="molecule type" value="Genomic_DNA"/>
</dbReference>
<proteinExistence type="predicted"/>
<reference evidence="1" key="1">
    <citation type="journal article" date="2015" name="Nature">
        <title>Complex archaea that bridge the gap between prokaryotes and eukaryotes.</title>
        <authorList>
            <person name="Spang A."/>
            <person name="Saw J.H."/>
            <person name="Jorgensen S.L."/>
            <person name="Zaremba-Niedzwiedzka K."/>
            <person name="Martijn J."/>
            <person name="Lind A.E."/>
            <person name="van Eijk R."/>
            <person name="Schleper C."/>
            <person name="Guy L."/>
            <person name="Ettema T.J."/>
        </authorList>
    </citation>
    <scope>NUCLEOTIDE SEQUENCE</scope>
</reference>
<dbReference type="AlphaFoldDB" id="A0A0F9FQV0"/>
<protein>
    <submittedName>
        <fullName evidence="1">Uncharacterized protein</fullName>
    </submittedName>
</protein>
<accession>A0A0F9FQV0</accession>
<evidence type="ECO:0000313" key="1">
    <source>
        <dbReference type="EMBL" id="KKL88578.1"/>
    </source>
</evidence>
<gene>
    <name evidence="1" type="ORF">LCGC14_1923320</name>
</gene>
<comment type="caution">
    <text evidence="1">The sequence shown here is derived from an EMBL/GenBank/DDBJ whole genome shotgun (WGS) entry which is preliminary data.</text>
</comment>
<organism evidence="1">
    <name type="scientific">marine sediment metagenome</name>
    <dbReference type="NCBI Taxonomy" id="412755"/>
    <lineage>
        <taxon>unclassified sequences</taxon>
        <taxon>metagenomes</taxon>
        <taxon>ecological metagenomes</taxon>
    </lineage>
</organism>
<sequence length="62" mass="7329">MRFCTTLKCSEFETGTIAGSFRHCQEVIYAIYGRQNIVLIQFYLDGRWIDSPYLVNKLEAYR</sequence>